<feature type="compositionally biased region" description="Acidic residues" evidence="2">
    <location>
        <begin position="215"/>
        <end position="247"/>
    </location>
</feature>
<dbReference type="PANTHER" id="PTHR33155:SF27">
    <property type="entry name" value="FANTASTIC FOUR-LIKE PROTEIN (DUF3049)"/>
    <property type="match status" value="1"/>
</dbReference>
<feature type="domain" description="FAF" evidence="3">
    <location>
        <begin position="160"/>
        <end position="213"/>
    </location>
</feature>
<protein>
    <recommendedName>
        <fullName evidence="3">FAF domain-containing protein</fullName>
    </recommendedName>
</protein>
<evidence type="ECO:0000256" key="1">
    <source>
        <dbReference type="ARBA" id="ARBA00008690"/>
    </source>
</evidence>
<accession>A0ABD3JV66</accession>
<evidence type="ECO:0000259" key="3">
    <source>
        <dbReference type="Pfam" id="PF11250"/>
    </source>
</evidence>
<reference evidence="4 5" key="1">
    <citation type="submission" date="2024-11" db="EMBL/GenBank/DDBJ databases">
        <title>Chromosome-level genome assembly of Eucalyptus globulus Labill. provides insights into its genome evolution.</title>
        <authorList>
            <person name="Li X."/>
        </authorList>
    </citation>
    <scope>NUCLEOTIDE SEQUENCE [LARGE SCALE GENOMIC DNA]</scope>
    <source>
        <strain evidence="4">CL2024</strain>
        <tissue evidence="4">Fresh tender leaves</tissue>
    </source>
</reference>
<name>A0ABD3JV66_EUCGL</name>
<dbReference type="EMBL" id="JBJKBG010000008">
    <property type="protein sequence ID" value="KAL3728216.1"/>
    <property type="molecule type" value="Genomic_DNA"/>
</dbReference>
<dbReference type="Proteomes" id="UP001634007">
    <property type="component" value="Unassembled WGS sequence"/>
</dbReference>
<sequence>MIMSFCKKGLHSFLGLTYFIDSNTAAIAVACPATKTSPPAAADADLARGVGLMTATGEMCRQPNVLESSAIKSLPAAAAKKDPDGNSTVRMFLDDVGEVVDGLMSCTESLGFESSDERRVDDHTMMEDIGSMSNKNGDDEWHHVGRTRWREESERRREKKFPPPLSSLNHKGQPCFFLRPVRRDGRLELTEVRIDRPEILRSSRQDGRLRLEFIVDEEDEEEEQEQEELEELEDEEEQIIEEEEEQDDGNHREVQDPGDSTECWISEEEDGHHDGETFEFEEEERMGEWRFHHHHHHHQVSNEGFGRCHKLVNHRDHHPHHHHHHHHLHHHNNLHVWRQPFVTTR</sequence>
<comment type="similarity">
    <text evidence="1">Belongs to the fantastic four family.</text>
</comment>
<dbReference type="Pfam" id="PF11250">
    <property type="entry name" value="FAF"/>
    <property type="match status" value="1"/>
</dbReference>
<feature type="compositionally biased region" description="Basic and acidic residues" evidence="2">
    <location>
        <begin position="147"/>
        <end position="156"/>
    </location>
</feature>
<feature type="region of interest" description="Disordered" evidence="2">
    <location>
        <begin position="215"/>
        <end position="274"/>
    </location>
</feature>
<gene>
    <name evidence="4" type="ORF">ACJRO7_032891</name>
</gene>
<evidence type="ECO:0000256" key="2">
    <source>
        <dbReference type="SAM" id="MobiDB-lite"/>
    </source>
</evidence>
<proteinExistence type="inferred from homology"/>
<dbReference type="InterPro" id="IPR021410">
    <property type="entry name" value="FAF"/>
</dbReference>
<evidence type="ECO:0000313" key="5">
    <source>
        <dbReference type="Proteomes" id="UP001634007"/>
    </source>
</evidence>
<organism evidence="4 5">
    <name type="scientific">Eucalyptus globulus</name>
    <name type="common">Tasmanian blue gum</name>
    <dbReference type="NCBI Taxonomy" id="34317"/>
    <lineage>
        <taxon>Eukaryota</taxon>
        <taxon>Viridiplantae</taxon>
        <taxon>Streptophyta</taxon>
        <taxon>Embryophyta</taxon>
        <taxon>Tracheophyta</taxon>
        <taxon>Spermatophyta</taxon>
        <taxon>Magnoliopsida</taxon>
        <taxon>eudicotyledons</taxon>
        <taxon>Gunneridae</taxon>
        <taxon>Pentapetalae</taxon>
        <taxon>rosids</taxon>
        <taxon>malvids</taxon>
        <taxon>Myrtales</taxon>
        <taxon>Myrtaceae</taxon>
        <taxon>Myrtoideae</taxon>
        <taxon>Eucalypteae</taxon>
        <taxon>Eucalyptus</taxon>
    </lineage>
</organism>
<dbReference type="AlphaFoldDB" id="A0ABD3JV66"/>
<keyword evidence="5" id="KW-1185">Reference proteome</keyword>
<evidence type="ECO:0000313" key="4">
    <source>
        <dbReference type="EMBL" id="KAL3728216.1"/>
    </source>
</evidence>
<comment type="caution">
    <text evidence="4">The sequence shown here is derived from an EMBL/GenBank/DDBJ whole genome shotgun (WGS) entry which is preliminary data.</text>
</comment>
<dbReference type="InterPro" id="IPR046431">
    <property type="entry name" value="FAF_dom"/>
</dbReference>
<feature type="region of interest" description="Disordered" evidence="2">
    <location>
        <begin position="147"/>
        <end position="168"/>
    </location>
</feature>
<dbReference type="PANTHER" id="PTHR33155">
    <property type="entry name" value="FANTASTIC FOUR-LIKE PROTEIN (DUF3049)"/>
    <property type="match status" value="1"/>
</dbReference>